<dbReference type="PANTHER" id="PTHR32063">
    <property type="match status" value="1"/>
</dbReference>
<dbReference type="Gene3D" id="3.30.70.1440">
    <property type="entry name" value="Multidrug efflux transporter AcrB pore domain"/>
    <property type="match status" value="1"/>
</dbReference>
<evidence type="ECO:0000313" key="2">
    <source>
        <dbReference type="EMBL" id="EMS78927.1"/>
    </source>
</evidence>
<evidence type="ECO:0000313" key="3">
    <source>
        <dbReference type="Proteomes" id="UP000014216"/>
    </source>
</evidence>
<dbReference type="RefSeq" id="WP_006966767.1">
    <property type="nucleotide sequence ID" value="NZ_APJX01000006.1"/>
</dbReference>
<dbReference type="Pfam" id="PF00873">
    <property type="entry name" value="ACR_tran"/>
    <property type="match status" value="2"/>
</dbReference>
<comment type="caution">
    <text evidence="2">The sequence shown here is derived from an EMBL/GenBank/DDBJ whole genome shotgun (WGS) entry which is preliminary data.</text>
</comment>
<keyword evidence="1" id="KW-0812">Transmembrane</keyword>
<feature type="transmembrane region" description="Helical" evidence="1">
    <location>
        <begin position="385"/>
        <end position="408"/>
    </location>
</feature>
<keyword evidence="1" id="KW-0472">Membrane</keyword>
<dbReference type="GO" id="GO:0005886">
    <property type="term" value="C:plasma membrane"/>
    <property type="evidence" value="ECO:0007669"/>
    <property type="project" value="TreeGrafter"/>
</dbReference>
<feature type="transmembrane region" description="Helical" evidence="1">
    <location>
        <begin position="428"/>
        <end position="450"/>
    </location>
</feature>
<dbReference type="SUPFAM" id="SSF82866">
    <property type="entry name" value="Multidrug efflux transporter AcrB transmembrane domain"/>
    <property type="match status" value="2"/>
</dbReference>
<protein>
    <submittedName>
        <fullName evidence="2">Acriflavin resistance protein</fullName>
    </submittedName>
</protein>
<feature type="transmembrane region" description="Helical" evidence="1">
    <location>
        <begin position="998"/>
        <end position="1018"/>
    </location>
</feature>
<feature type="transmembrane region" description="Helical" evidence="1">
    <location>
        <begin position="922"/>
        <end position="942"/>
    </location>
</feature>
<dbReference type="InterPro" id="IPR027463">
    <property type="entry name" value="AcrB_DN_DC_subdom"/>
</dbReference>
<dbReference type="Gene3D" id="3.30.70.1320">
    <property type="entry name" value="Multidrug efflux transporter AcrB pore domain like"/>
    <property type="match status" value="1"/>
</dbReference>
<feature type="transmembrane region" description="Helical" evidence="1">
    <location>
        <begin position="895"/>
        <end position="915"/>
    </location>
</feature>
<feature type="transmembrane region" description="Helical" evidence="1">
    <location>
        <begin position="12"/>
        <end position="32"/>
    </location>
</feature>
<gene>
    <name evidence="2" type="ORF">Dpo_6c01260</name>
</gene>
<organism evidence="2 3">
    <name type="scientific">Desulfotignum phosphitoxidans DSM 13687</name>
    <dbReference type="NCBI Taxonomy" id="1286635"/>
    <lineage>
        <taxon>Bacteria</taxon>
        <taxon>Pseudomonadati</taxon>
        <taxon>Thermodesulfobacteriota</taxon>
        <taxon>Desulfobacteria</taxon>
        <taxon>Desulfobacterales</taxon>
        <taxon>Desulfobacteraceae</taxon>
        <taxon>Desulfotignum</taxon>
    </lineage>
</organism>
<sequence length="1092" mass="118664">MILSDTAVKNRVSVLVLLVIIVIIGVYSYRVLPRESAPDITIPYVFVRTDYRGVSASDIETAITIKIEKKLKGLNKVKNISSVSSQGLSQINVEFLPGTDINEVLPRVKDKVDEARNDLPTDLENEPMVYEVNFSDMPIVVYSLAGDSGPARLKKIADDLKDDIEAIPGVLEVDITGGQDREIQVEVDVDKLAYYRIPITRLQQTVAAENQNISGGAITLGHGRYLLKVPGEFDTPEEILTLVVATHNGHPVYLKDVAKVIDGIQEETSRSRLNGESAINLSVKKRAGENIIQISDQIDAVVAAASNKFPGNTTITKLMDNAKDIRAMVADLENNILSGLILVVVVLFVVLGIRNALLVGMAIPFSMFLSFAALNALGITLNMVVLFSLTLALGMLVDNAIVIVENVFRYMQQGVSRMDAAMKATSEVAWPVIGATATTLAAFFPMLFWPGIMGEFMHFLPVTLIVTLSASLFVALIINPALCSYFMGIPKTAGSDSLSPEQLQSRGEQPVKIQGFFLPVYARTLKLALGHKLAVLAGAVVVMVLLFQIWMLKIGIEKPVEFFPSIDPRSVFVNIDVPEGADLEFIDETVKQVEMAVAGKTTGNYAAAMAPQTHETKRHREFTAPSDINNVEHIYARVVENSGGASVFESNLPNHIGVQFLDFEDRKTSTKADLEEIRHRVAQIPGVKITVEEQEEGPPTGSPINIEIAGDRFDVLSRMAGEIRKVIESVPHVTDVRDDFQGGLPSVQVKIDRQKTALFGLTTSAVGNALKIAYNGLDVSTYYEGDEEYDIVVKLAKSDRQGADILHKLMIPGASGELVPLTTLASIQYKGALGDIVRKNHQRVVTVKANVDETRTTGSVARMQVMELLKPMEMPAGYTYAFTGEDQEQQEAQAFLSKAFVVALLLIFLILVTLFNSVVQPLIILTSVLLSLGGAFWGLAVISSPFGIIMTGVGIISLAGVVVNNAIVLIDYTNRLRARGMALTEAVIAAGATRLRPVLLTAVTTILGLLPMVTGISYDFHVMAVSLTSESSQWWRSMAIVVIFGLLVATVLTLVVVPVLYAGIDQIKTALGRGYARVRRFFLGPGTSEAMD</sequence>
<dbReference type="AlphaFoldDB" id="S0G3T7"/>
<feature type="transmembrane region" description="Helical" evidence="1">
    <location>
        <begin position="336"/>
        <end position="353"/>
    </location>
</feature>
<dbReference type="SUPFAM" id="SSF82714">
    <property type="entry name" value="Multidrug efflux transporter AcrB TolC docking domain, DN and DC subdomains"/>
    <property type="match status" value="2"/>
</dbReference>
<name>S0G3T7_9BACT</name>
<dbReference type="PANTHER" id="PTHR32063:SF24">
    <property type="entry name" value="CATION EFFLUX SYSTEM (ACRB_ACRD_ACRF FAMILY)"/>
    <property type="match status" value="1"/>
</dbReference>
<evidence type="ECO:0000256" key="1">
    <source>
        <dbReference type="SAM" id="Phobius"/>
    </source>
</evidence>
<accession>S0G3T7</accession>
<dbReference type="Proteomes" id="UP000014216">
    <property type="component" value="Unassembled WGS sequence"/>
</dbReference>
<feature type="transmembrane region" description="Helical" evidence="1">
    <location>
        <begin position="1038"/>
        <end position="1064"/>
    </location>
</feature>
<keyword evidence="1" id="KW-1133">Transmembrane helix</keyword>
<dbReference type="Gene3D" id="3.30.70.1430">
    <property type="entry name" value="Multidrug efflux transporter AcrB pore domain"/>
    <property type="match status" value="2"/>
</dbReference>
<dbReference type="GO" id="GO:0042910">
    <property type="term" value="F:xenobiotic transmembrane transporter activity"/>
    <property type="evidence" value="ECO:0007669"/>
    <property type="project" value="TreeGrafter"/>
</dbReference>
<feature type="transmembrane region" description="Helical" evidence="1">
    <location>
        <begin position="456"/>
        <end position="478"/>
    </location>
</feature>
<dbReference type="OrthoDB" id="9807612at2"/>
<dbReference type="Gene3D" id="1.20.1640.10">
    <property type="entry name" value="Multidrug efflux transporter AcrB transmembrane domain"/>
    <property type="match status" value="2"/>
</dbReference>
<proteinExistence type="predicted"/>
<feature type="transmembrane region" description="Helical" evidence="1">
    <location>
        <begin position="533"/>
        <end position="552"/>
    </location>
</feature>
<keyword evidence="3" id="KW-1185">Reference proteome</keyword>
<dbReference type="SUPFAM" id="SSF82693">
    <property type="entry name" value="Multidrug efflux transporter AcrB pore domain, PN1, PN2, PC1 and PC2 subdomains"/>
    <property type="match status" value="2"/>
</dbReference>
<dbReference type="PATRIC" id="fig|1286635.3.peg.2998"/>
<reference evidence="2 3" key="1">
    <citation type="journal article" date="2013" name="Genome Announc.">
        <title>Draft Genome Sequence of Desulfotignum phosphitoxidans DSM 13687 Strain FiPS-3.</title>
        <authorList>
            <person name="Poehlein A."/>
            <person name="Daniel R."/>
            <person name="Simeonova D.D."/>
        </authorList>
    </citation>
    <scope>NUCLEOTIDE SEQUENCE [LARGE SCALE GENOMIC DNA]</scope>
    <source>
        <strain evidence="2 3">DSM 13687</strain>
    </source>
</reference>
<feature type="transmembrane region" description="Helical" evidence="1">
    <location>
        <begin position="948"/>
        <end position="970"/>
    </location>
</feature>
<dbReference type="Gene3D" id="3.30.2090.10">
    <property type="entry name" value="Multidrug efflux transporter AcrB TolC docking domain, DN and DC subdomains"/>
    <property type="match status" value="2"/>
</dbReference>
<dbReference type="PRINTS" id="PR00702">
    <property type="entry name" value="ACRIFLAVINRP"/>
</dbReference>
<dbReference type="InterPro" id="IPR001036">
    <property type="entry name" value="Acrflvin-R"/>
</dbReference>
<feature type="transmembrane region" description="Helical" evidence="1">
    <location>
        <begin position="358"/>
        <end position="379"/>
    </location>
</feature>
<dbReference type="EMBL" id="APJX01000006">
    <property type="protein sequence ID" value="EMS78927.1"/>
    <property type="molecule type" value="Genomic_DNA"/>
</dbReference>